<dbReference type="Proteomes" id="UP000017836">
    <property type="component" value="Unassembled WGS sequence"/>
</dbReference>
<dbReference type="PANTHER" id="PTHR11260:SF676">
    <property type="entry name" value="GLUTATHIONE S-TRANSFERASE U8"/>
    <property type="match status" value="1"/>
</dbReference>
<evidence type="ECO:0000313" key="2">
    <source>
        <dbReference type="EMBL" id="ERN10805.1"/>
    </source>
</evidence>
<name>W1PU37_AMBTC</name>
<dbReference type="GO" id="GO:0006749">
    <property type="term" value="P:glutathione metabolic process"/>
    <property type="evidence" value="ECO:0000318"/>
    <property type="project" value="GO_Central"/>
</dbReference>
<dbReference type="InterPro" id="IPR004046">
    <property type="entry name" value="GST_C"/>
</dbReference>
<dbReference type="PANTHER" id="PTHR11260">
    <property type="entry name" value="GLUTATHIONE S-TRANSFERASE, GST, SUPERFAMILY, GST DOMAIN CONTAINING"/>
    <property type="match status" value="1"/>
</dbReference>
<dbReference type="SUPFAM" id="SSF47616">
    <property type="entry name" value="GST C-terminal domain-like"/>
    <property type="match status" value="1"/>
</dbReference>
<evidence type="ECO:0000259" key="1">
    <source>
        <dbReference type="PROSITE" id="PS50405"/>
    </source>
</evidence>
<dbReference type="InterPro" id="IPR010987">
    <property type="entry name" value="Glutathione-S-Trfase_C-like"/>
</dbReference>
<dbReference type="Pfam" id="PF00043">
    <property type="entry name" value="GST_C"/>
    <property type="match status" value="1"/>
</dbReference>
<dbReference type="InterPro" id="IPR045074">
    <property type="entry name" value="GST_C_Tau"/>
</dbReference>
<dbReference type="EMBL" id="KI392798">
    <property type="protein sequence ID" value="ERN10805.1"/>
    <property type="molecule type" value="Genomic_DNA"/>
</dbReference>
<keyword evidence="3" id="KW-1185">Reference proteome</keyword>
<feature type="domain" description="GST C-terminal" evidence="1">
    <location>
        <begin position="1"/>
        <end position="103"/>
    </location>
</feature>
<dbReference type="OMA" id="WCEEKER"/>
<dbReference type="eggNOG" id="KOG0406">
    <property type="taxonomic scope" value="Eukaryota"/>
</dbReference>
<dbReference type="PROSITE" id="PS50405">
    <property type="entry name" value="GST_CTER"/>
    <property type="match status" value="1"/>
</dbReference>
<protein>
    <recommendedName>
        <fullName evidence="1">GST C-terminal domain-containing protein</fullName>
    </recommendedName>
</protein>
<dbReference type="CDD" id="cd03185">
    <property type="entry name" value="GST_C_Tau"/>
    <property type="match status" value="1"/>
</dbReference>
<accession>W1PU37</accession>
<dbReference type="Gramene" id="ERN10805">
    <property type="protein sequence ID" value="ERN10805"/>
    <property type="gene ID" value="AMTR_s00027p00230700"/>
</dbReference>
<sequence>MAIHAQGEEREKTIKEAQENLKTLERALKGNFFDGEAVGYLDIVASSIALWVGIMEEITGVIFLDAEIMPRLSSWIKDILSVDVVKESFPTRDKLLTYYKAGVQPTHAP</sequence>
<gene>
    <name evidence="2" type="ORF">AMTR_s00027p00230700</name>
</gene>
<dbReference type="InterPro" id="IPR045073">
    <property type="entry name" value="Omega/Tau-like"/>
</dbReference>
<dbReference type="HOGENOM" id="CLU_011226_21_1_1"/>
<proteinExistence type="predicted"/>
<dbReference type="Gene3D" id="1.20.1050.10">
    <property type="match status" value="1"/>
</dbReference>
<evidence type="ECO:0000313" key="3">
    <source>
        <dbReference type="Proteomes" id="UP000017836"/>
    </source>
</evidence>
<organism evidence="2 3">
    <name type="scientific">Amborella trichopoda</name>
    <dbReference type="NCBI Taxonomy" id="13333"/>
    <lineage>
        <taxon>Eukaryota</taxon>
        <taxon>Viridiplantae</taxon>
        <taxon>Streptophyta</taxon>
        <taxon>Embryophyta</taxon>
        <taxon>Tracheophyta</taxon>
        <taxon>Spermatophyta</taxon>
        <taxon>Magnoliopsida</taxon>
        <taxon>Amborellales</taxon>
        <taxon>Amborellaceae</taxon>
        <taxon>Amborella</taxon>
    </lineage>
</organism>
<dbReference type="GO" id="GO:0005737">
    <property type="term" value="C:cytoplasm"/>
    <property type="evidence" value="ECO:0000318"/>
    <property type="project" value="GO_Central"/>
</dbReference>
<reference evidence="3" key="1">
    <citation type="journal article" date="2013" name="Science">
        <title>The Amborella genome and the evolution of flowering plants.</title>
        <authorList>
            <consortium name="Amborella Genome Project"/>
        </authorList>
    </citation>
    <scope>NUCLEOTIDE SEQUENCE [LARGE SCALE GENOMIC DNA]</scope>
</reference>
<dbReference type="AlphaFoldDB" id="W1PU37"/>
<dbReference type="GO" id="GO:0004364">
    <property type="term" value="F:glutathione transferase activity"/>
    <property type="evidence" value="ECO:0000318"/>
    <property type="project" value="GO_Central"/>
</dbReference>
<dbReference type="InterPro" id="IPR036282">
    <property type="entry name" value="Glutathione-S-Trfase_C_sf"/>
</dbReference>